<gene>
    <name evidence="2" type="ORF">P3W24_05240</name>
</gene>
<protein>
    <submittedName>
        <fullName evidence="2">Uncharacterized protein</fullName>
    </submittedName>
</protein>
<proteinExistence type="predicted"/>
<feature type="transmembrane region" description="Helical" evidence="1">
    <location>
        <begin position="15"/>
        <end position="40"/>
    </location>
</feature>
<keyword evidence="3" id="KW-1185">Reference proteome</keyword>
<name>A0ABT6B8F3_9GAMM</name>
<dbReference type="RefSeq" id="WP_320550274.1">
    <property type="nucleotide sequence ID" value="NZ_JAQLOK010000002.1"/>
</dbReference>
<evidence type="ECO:0000256" key="1">
    <source>
        <dbReference type="SAM" id="Phobius"/>
    </source>
</evidence>
<evidence type="ECO:0000313" key="3">
    <source>
        <dbReference type="Proteomes" id="UP001528850"/>
    </source>
</evidence>
<organism evidence="2 3">
    <name type="scientific">Luteibacter sahnii</name>
    <dbReference type="NCBI Taxonomy" id="3021977"/>
    <lineage>
        <taxon>Bacteria</taxon>
        <taxon>Pseudomonadati</taxon>
        <taxon>Pseudomonadota</taxon>
        <taxon>Gammaproteobacteria</taxon>
        <taxon>Lysobacterales</taxon>
        <taxon>Rhodanobacteraceae</taxon>
        <taxon>Luteibacter</taxon>
    </lineage>
</organism>
<comment type="caution">
    <text evidence="2">The sequence shown here is derived from an EMBL/GenBank/DDBJ whole genome shotgun (WGS) entry which is preliminary data.</text>
</comment>
<keyword evidence="1" id="KW-0472">Membrane</keyword>
<evidence type="ECO:0000313" key="2">
    <source>
        <dbReference type="EMBL" id="MDF4024367.1"/>
    </source>
</evidence>
<sequence>MSTSHSTVSAVGRTVLYRIGVVALVVIVALDVIALVAYLMT</sequence>
<reference evidence="2 3" key="1">
    <citation type="journal article" date="2024" name="Curr. Microbiol.">
        <title>Luteibacter sahnii sp. nov., A Novel Yellow-Colored Xanthomonadin Pigment Producing Probiotic Bacterium from Healthy Rice Seed Microbiome.</title>
        <authorList>
            <person name="Jaiswal G."/>
            <person name="Rana R."/>
            <person name="Nayak P.K."/>
            <person name="Chouhan R."/>
            <person name="Gandhi S.G."/>
            <person name="Patel H.K."/>
            <person name="Patil P.B."/>
        </authorList>
    </citation>
    <scope>NUCLEOTIDE SEQUENCE [LARGE SCALE GENOMIC DNA]</scope>
    <source>
        <strain evidence="2 3">PPL201</strain>
    </source>
</reference>
<keyword evidence="1" id="KW-0812">Transmembrane</keyword>
<dbReference type="Proteomes" id="UP001528850">
    <property type="component" value="Unassembled WGS sequence"/>
</dbReference>
<dbReference type="EMBL" id="JARJJS010000001">
    <property type="protein sequence ID" value="MDF4024367.1"/>
    <property type="molecule type" value="Genomic_DNA"/>
</dbReference>
<keyword evidence="1" id="KW-1133">Transmembrane helix</keyword>
<accession>A0ABT6B8F3</accession>